<dbReference type="RefSeq" id="WP_097780278.1">
    <property type="nucleotide sequence ID" value="NZ_NMTZ01000027.1"/>
</dbReference>
<proteinExistence type="predicted"/>
<gene>
    <name evidence="1" type="ORF">CGS59_13120</name>
</gene>
<comment type="caution">
    <text evidence="1">The sequence shown here is derived from an EMBL/GenBank/DDBJ whole genome shotgun (WGS) entry which is preliminary data.</text>
</comment>
<sequence length="141" mass="15968">MGLGIFRRAFVVRRFGEENIVDGYGVSGYKDFITSLNVQPLSKDELQALPEGENTVKRMKAFGDLVFHTADRSVGRRADWLFYQGRMDPEGHWYECVSSLGWDHTMVGHCRSEFVQVSVAEANRMPRPEIRADGKGGYCCV</sequence>
<name>A0A2A7AVB8_9FIRM</name>
<evidence type="ECO:0000313" key="1">
    <source>
        <dbReference type="EMBL" id="PDX83049.1"/>
    </source>
</evidence>
<protein>
    <submittedName>
        <fullName evidence="1">Uncharacterized protein</fullName>
    </submittedName>
</protein>
<evidence type="ECO:0000313" key="2">
    <source>
        <dbReference type="Proteomes" id="UP000220480"/>
    </source>
</evidence>
<reference evidence="1 2" key="1">
    <citation type="journal article" date="2017" name="Front. Microbiol.">
        <title>New Insights into the Diversity of the Genus Faecalibacterium.</title>
        <authorList>
            <person name="Benevides L."/>
            <person name="Burman S."/>
            <person name="Martin R."/>
            <person name="Robert V."/>
            <person name="Thomas M."/>
            <person name="Miquel S."/>
            <person name="Chain F."/>
            <person name="Sokol H."/>
            <person name="Bermudez-Humaran L.G."/>
            <person name="Morrison M."/>
            <person name="Langella P."/>
            <person name="Azevedo V.A."/>
            <person name="Chatel J.M."/>
            <person name="Soares S."/>
        </authorList>
    </citation>
    <scope>NUCLEOTIDE SEQUENCE [LARGE SCALE GENOMIC DNA]</scope>
    <source>
        <strain evidence="1 2">CNCM I 4644</strain>
    </source>
</reference>
<accession>A0A2A7AVB8</accession>
<dbReference type="Proteomes" id="UP000220480">
    <property type="component" value="Unassembled WGS sequence"/>
</dbReference>
<dbReference type="EMBL" id="NMTZ01000027">
    <property type="protein sequence ID" value="PDX83049.1"/>
    <property type="molecule type" value="Genomic_DNA"/>
</dbReference>
<organism evidence="1 2">
    <name type="scientific">Faecalibacterium prausnitzii</name>
    <dbReference type="NCBI Taxonomy" id="853"/>
    <lineage>
        <taxon>Bacteria</taxon>
        <taxon>Bacillati</taxon>
        <taxon>Bacillota</taxon>
        <taxon>Clostridia</taxon>
        <taxon>Eubacteriales</taxon>
        <taxon>Oscillospiraceae</taxon>
        <taxon>Faecalibacterium</taxon>
    </lineage>
</organism>
<dbReference type="AlphaFoldDB" id="A0A2A7AVB8"/>